<sequence>MEEAGLFVKTITVDGGMMLKRLRPAPQGRAHRIRKRSNHVTIVIGDNNNTQSN</sequence>
<evidence type="ECO:0000256" key="5">
    <source>
        <dbReference type="RuleBase" id="RU004005"/>
    </source>
</evidence>
<proteinExistence type="inferred from homology"/>
<comment type="caution">
    <text evidence="7">The sequence shown here is derived from an EMBL/GenBank/DDBJ whole genome shotgun (WGS) entry which is preliminary data.</text>
</comment>
<gene>
    <name evidence="7" type="ORF">FSS13T_23180</name>
</gene>
<dbReference type="GO" id="GO:0005840">
    <property type="term" value="C:ribosome"/>
    <property type="evidence" value="ECO:0007669"/>
    <property type="project" value="UniProtKB-KW"/>
</dbReference>
<dbReference type="InterPro" id="IPR001063">
    <property type="entry name" value="Ribosomal_uL22"/>
</dbReference>
<keyword evidence="2 5" id="KW-0689">Ribosomal protein</keyword>
<dbReference type="SUPFAM" id="SSF54843">
    <property type="entry name" value="Ribosomal protein L22"/>
    <property type="match status" value="1"/>
</dbReference>
<evidence type="ECO:0000256" key="3">
    <source>
        <dbReference type="ARBA" id="ARBA00023274"/>
    </source>
</evidence>
<evidence type="ECO:0000256" key="1">
    <source>
        <dbReference type="ARBA" id="ARBA00009451"/>
    </source>
</evidence>
<evidence type="ECO:0000313" key="7">
    <source>
        <dbReference type="EMBL" id="ESU23589.1"/>
    </source>
</evidence>
<protein>
    <recommendedName>
        <fullName evidence="4">50S ribosomal protein L22</fullName>
    </recommendedName>
</protein>
<evidence type="ECO:0000256" key="2">
    <source>
        <dbReference type="ARBA" id="ARBA00022980"/>
    </source>
</evidence>
<dbReference type="InterPro" id="IPR036394">
    <property type="entry name" value="Ribosomal_uL22_sf"/>
</dbReference>
<keyword evidence="3 5" id="KW-0687">Ribonucleoprotein</keyword>
<keyword evidence="8" id="KW-1185">Reference proteome</keyword>
<dbReference type="Gene3D" id="3.90.470.10">
    <property type="entry name" value="Ribosomal protein L22/L17"/>
    <property type="match status" value="1"/>
</dbReference>
<comment type="similarity">
    <text evidence="1 5">Belongs to the universal ribosomal protein uL22 family.</text>
</comment>
<evidence type="ECO:0000313" key="8">
    <source>
        <dbReference type="Proteomes" id="UP000018234"/>
    </source>
</evidence>
<accession>A0ABN0QE83</accession>
<reference evidence="7 8" key="1">
    <citation type="submission" date="2013-08" db="EMBL/GenBank/DDBJ databases">
        <title>Flavobacterium saliperosum type strain genome sequencing.</title>
        <authorList>
            <person name="Lee K."/>
            <person name="Yi H."/>
            <person name="Park S."/>
            <person name="Chun J."/>
        </authorList>
    </citation>
    <scope>NUCLEOTIDE SEQUENCE [LARGE SCALE GENOMIC DNA]</scope>
    <source>
        <strain evidence="7 8">S13</strain>
    </source>
</reference>
<keyword evidence="6" id="KW-0694">RNA-binding</keyword>
<dbReference type="EMBL" id="AVFO01000042">
    <property type="protein sequence ID" value="ESU23589.1"/>
    <property type="molecule type" value="Genomic_DNA"/>
</dbReference>
<evidence type="ECO:0000256" key="4">
    <source>
        <dbReference type="ARBA" id="ARBA00035480"/>
    </source>
</evidence>
<comment type="subunit">
    <text evidence="6">Part of the 50S ribosomal subunit.</text>
</comment>
<dbReference type="Pfam" id="PF00237">
    <property type="entry name" value="Ribosomal_L22"/>
    <property type="match status" value="1"/>
</dbReference>
<dbReference type="Proteomes" id="UP000018234">
    <property type="component" value="Unassembled WGS sequence"/>
</dbReference>
<organism evidence="7 8">
    <name type="scientific">Flavobacterium saliperosum S13</name>
    <dbReference type="NCBI Taxonomy" id="1341155"/>
    <lineage>
        <taxon>Bacteria</taxon>
        <taxon>Pseudomonadati</taxon>
        <taxon>Bacteroidota</taxon>
        <taxon>Flavobacteriia</taxon>
        <taxon>Flavobacteriales</taxon>
        <taxon>Flavobacteriaceae</taxon>
        <taxon>Flavobacterium</taxon>
    </lineage>
</organism>
<keyword evidence="6" id="KW-0699">rRNA-binding</keyword>
<name>A0ABN0QE83_9FLAO</name>
<evidence type="ECO:0000256" key="6">
    <source>
        <dbReference type="RuleBase" id="RU004006"/>
    </source>
</evidence>